<reference evidence="2" key="1">
    <citation type="submission" date="2023-07" db="EMBL/GenBank/DDBJ databases">
        <title>Genome content predicts the carbon catabolic preferences of heterotrophic bacteria.</title>
        <authorList>
            <person name="Gralka M."/>
        </authorList>
    </citation>
    <scope>NUCLEOTIDE SEQUENCE</scope>
    <source>
        <strain evidence="2">I3M17_2</strain>
    </source>
</reference>
<feature type="transmembrane region" description="Helical" evidence="1">
    <location>
        <begin position="20"/>
        <end position="37"/>
    </location>
</feature>
<gene>
    <name evidence="2" type="ORF">Q4521_16915</name>
</gene>
<dbReference type="RefSeq" id="WP_216062767.1">
    <property type="nucleotide sequence ID" value="NZ_JAHKPP010000005.1"/>
</dbReference>
<protein>
    <recommendedName>
        <fullName evidence="4">Phosphoesterase, PA-phosphatase related</fullName>
    </recommendedName>
</protein>
<sequence length="176" mass="19787">MNETLPNPYYHQLDAIADAYTPLLLILALACVARLWWQQRWALACVWRTVASVLWVAFVSYGGMALDKTLNIWPKWQMDYSTHTAVAGGLTILITALLFTARHINLVKGVKSKWEVIAALAVAVTSACYFALMVYQQYHSFADIFTTFVVTGTLQYWGLTTFLPPLSRSAHKRAAL</sequence>
<keyword evidence="1" id="KW-1133">Transmembrane helix</keyword>
<evidence type="ECO:0000313" key="2">
    <source>
        <dbReference type="EMBL" id="MDO6424170.1"/>
    </source>
</evidence>
<dbReference type="Proteomes" id="UP001169760">
    <property type="component" value="Unassembled WGS sequence"/>
</dbReference>
<evidence type="ECO:0008006" key="4">
    <source>
        <dbReference type="Google" id="ProtNLM"/>
    </source>
</evidence>
<feature type="transmembrane region" description="Helical" evidence="1">
    <location>
        <begin position="144"/>
        <end position="163"/>
    </location>
</feature>
<evidence type="ECO:0000313" key="3">
    <source>
        <dbReference type="Proteomes" id="UP001169760"/>
    </source>
</evidence>
<proteinExistence type="predicted"/>
<name>A0AAW7X8I4_9GAMM</name>
<keyword evidence="1" id="KW-0812">Transmembrane</keyword>
<dbReference type="AlphaFoldDB" id="A0AAW7X8I4"/>
<feature type="transmembrane region" description="Helical" evidence="1">
    <location>
        <begin position="84"/>
        <end position="104"/>
    </location>
</feature>
<feature type="transmembrane region" description="Helical" evidence="1">
    <location>
        <begin position="116"/>
        <end position="138"/>
    </location>
</feature>
<accession>A0AAW7X8I4</accession>
<dbReference type="EMBL" id="JAUOPB010000013">
    <property type="protein sequence ID" value="MDO6424170.1"/>
    <property type="molecule type" value="Genomic_DNA"/>
</dbReference>
<evidence type="ECO:0000256" key="1">
    <source>
        <dbReference type="SAM" id="Phobius"/>
    </source>
</evidence>
<feature type="transmembrane region" description="Helical" evidence="1">
    <location>
        <begin position="44"/>
        <end position="64"/>
    </location>
</feature>
<keyword evidence="1" id="KW-0472">Membrane</keyword>
<comment type="caution">
    <text evidence="2">The sequence shown here is derived from an EMBL/GenBank/DDBJ whole genome shotgun (WGS) entry which is preliminary data.</text>
</comment>
<organism evidence="2 3">
    <name type="scientific">Saccharophagus degradans</name>
    <dbReference type="NCBI Taxonomy" id="86304"/>
    <lineage>
        <taxon>Bacteria</taxon>
        <taxon>Pseudomonadati</taxon>
        <taxon>Pseudomonadota</taxon>
        <taxon>Gammaproteobacteria</taxon>
        <taxon>Cellvibrionales</taxon>
        <taxon>Cellvibrionaceae</taxon>
        <taxon>Saccharophagus</taxon>
    </lineage>
</organism>